<keyword evidence="3" id="KW-1185">Reference proteome</keyword>
<dbReference type="SUPFAM" id="SSF52540">
    <property type="entry name" value="P-loop containing nucleoside triphosphate hydrolases"/>
    <property type="match status" value="1"/>
</dbReference>
<dbReference type="InterPro" id="IPR003593">
    <property type="entry name" value="AAA+_ATPase"/>
</dbReference>
<dbReference type="PANTHER" id="PTHR30050">
    <property type="entry name" value="CHROMOSOMAL REPLICATION INITIATOR PROTEIN DNAA"/>
    <property type="match status" value="1"/>
</dbReference>
<reference evidence="2 3" key="1">
    <citation type="submission" date="2021-08" db="EMBL/GenBank/DDBJ databases">
        <authorList>
            <person name="Peeters C."/>
        </authorList>
    </citation>
    <scope>NUCLEOTIDE SEQUENCE [LARGE SCALE GENOMIC DNA]</scope>
    <source>
        <strain evidence="2 3">LMG 21510</strain>
    </source>
</reference>
<dbReference type="InterPro" id="IPR002611">
    <property type="entry name" value="IstB_ATP-bd"/>
</dbReference>
<name>A0ABN7YJZ1_9BURK</name>
<dbReference type="EMBL" id="CAJZAH010000002">
    <property type="protein sequence ID" value="CAG9172450.1"/>
    <property type="molecule type" value="Genomic_DNA"/>
</dbReference>
<evidence type="ECO:0000313" key="3">
    <source>
        <dbReference type="Proteomes" id="UP000721236"/>
    </source>
</evidence>
<dbReference type="Proteomes" id="UP000721236">
    <property type="component" value="Unassembled WGS sequence"/>
</dbReference>
<dbReference type="InterPro" id="IPR027417">
    <property type="entry name" value="P-loop_NTPase"/>
</dbReference>
<protein>
    <recommendedName>
        <fullName evidence="1">AAA+ ATPase domain-containing protein</fullName>
    </recommendedName>
</protein>
<dbReference type="RefSeq" id="WP_224041446.1">
    <property type="nucleotide sequence ID" value="NZ_CAJZAH010000002.1"/>
</dbReference>
<comment type="caution">
    <text evidence="2">The sequence shown here is derived from an EMBL/GenBank/DDBJ whole genome shotgun (WGS) entry which is preliminary data.</text>
</comment>
<dbReference type="CDD" id="cd00009">
    <property type="entry name" value="AAA"/>
    <property type="match status" value="1"/>
</dbReference>
<proteinExistence type="predicted"/>
<organism evidence="2 3">
    <name type="scientific">Cupriavidus respiraculi</name>
    <dbReference type="NCBI Taxonomy" id="195930"/>
    <lineage>
        <taxon>Bacteria</taxon>
        <taxon>Pseudomonadati</taxon>
        <taxon>Pseudomonadota</taxon>
        <taxon>Betaproteobacteria</taxon>
        <taxon>Burkholderiales</taxon>
        <taxon>Burkholderiaceae</taxon>
        <taxon>Cupriavidus</taxon>
    </lineage>
</organism>
<evidence type="ECO:0000313" key="2">
    <source>
        <dbReference type="EMBL" id="CAG9172450.1"/>
    </source>
</evidence>
<evidence type="ECO:0000259" key="1">
    <source>
        <dbReference type="SMART" id="SM00382"/>
    </source>
</evidence>
<accession>A0ABN7YJZ1</accession>
<dbReference type="Gene3D" id="3.40.50.300">
    <property type="entry name" value="P-loop containing nucleotide triphosphate hydrolases"/>
    <property type="match status" value="1"/>
</dbReference>
<dbReference type="PANTHER" id="PTHR30050:SF4">
    <property type="entry name" value="ATP-BINDING PROTEIN RV3427C IN INSERTION SEQUENCE-RELATED"/>
    <property type="match status" value="1"/>
</dbReference>
<dbReference type="Pfam" id="PF01695">
    <property type="entry name" value="IstB_IS21"/>
    <property type="match status" value="1"/>
</dbReference>
<feature type="domain" description="AAA+ ATPase" evidence="1">
    <location>
        <begin position="137"/>
        <end position="264"/>
    </location>
</feature>
<sequence>METSHSKTTEQALPQMAPSERFAAVKSFLAGRAGEIKREPRVCDEHGEYQCTLYPFGASTCPLCESEKIKREDEERQAKQAQEFRDRRFQQLLGRAAIPPRFSERRLSNFVPQCEGARRALEVATAYADNFELACETGASLILCGGVGTGKTHLAIGIAHAIMARDMAPVFTSVMGAVRAIKETYRKDSVDTESDVIKGFIQPDLLILDEVGVQFGSDTEKMYLFEIINGRYERLKPTIVISNLAKDALASFIGERAFDRLREGGGKLIAFDWPSYRRHA</sequence>
<gene>
    <name evidence="2" type="ORF">LMG21510_01978</name>
</gene>
<dbReference type="SMART" id="SM00382">
    <property type="entry name" value="AAA"/>
    <property type="match status" value="1"/>
</dbReference>